<evidence type="ECO:0000313" key="3">
    <source>
        <dbReference type="EMBL" id="GFF83546.1"/>
    </source>
</evidence>
<name>A0ABQ1AKH0_ASPLE</name>
<comment type="caution">
    <text evidence="3">The sequence shown here is derived from an EMBL/GenBank/DDBJ whole genome shotgun (WGS) entry which is preliminary data.</text>
</comment>
<sequence length="280" mass="29767">MSATTVSTSDISLQPLTTPFIPPPGCGNQYSTTDYLLYSKHSYHLSVSKELPSCQPSGWGVSQSSRFDYSPAVCPAGWTAYSIGGTVSSASPMTAATRSVTTAFCCSKRFTLSTLYGLPIPGTSLPACFQSVSATTALLPRQTIPSPVPTVRMHEAWHITWASTDVPTLHPPPPDIGACTALALSSWVPGAAVEGGLVCESSSGEPPVPTNTNNSENYHDRESDTATRWFLFVGLPIIAVFAVAGCCICACCRQKKRRKKRLEPSNQQASLDSRGCRGSP</sequence>
<reference evidence="3 4" key="1">
    <citation type="submission" date="2020-01" db="EMBL/GenBank/DDBJ databases">
        <title>Draft genome sequence of Aspergillus lentulus IFM 60648.</title>
        <authorList>
            <person name="Takahashi H."/>
            <person name="Yaguchi T."/>
        </authorList>
    </citation>
    <scope>NUCLEOTIDE SEQUENCE [LARGE SCALE GENOMIC DNA]</scope>
    <source>
        <strain evidence="3 4">IFM 60648</strain>
    </source>
</reference>
<dbReference type="EMBL" id="BLKI01000041">
    <property type="protein sequence ID" value="GFF83546.1"/>
    <property type="molecule type" value="Genomic_DNA"/>
</dbReference>
<organism evidence="3 4">
    <name type="scientific">Aspergillus lentulus</name>
    <dbReference type="NCBI Taxonomy" id="293939"/>
    <lineage>
        <taxon>Eukaryota</taxon>
        <taxon>Fungi</taxon>
        <taxon>Dikarya</taxon>
        <taxon>Ascomycota</taxon>
        <taxon>Pezizomycotina</taxon>
        <taxon>Eurotiomycetes</taxon>
        <taxon>Eurotiomycetidae</taxon>
        <taxon>Eurotiales</taxon>
        <taxon>Aspergillaceae</taxon>
        <taxon>Aspergillus</taxon>
        <taxon>Aspergillus subgen. Fumigati</taxon>
    </lineage>
</organism>
<feature type="region of interest" description="Disordered" evidence="1">
    <location>
        <begin position="200"/>
        <end position="220"/>
    </location>
</feature>
<keyword evidence="2" id="KW-1133">Transmembrane helix</keyword>
<feature type="transmembrane region" description="Helical" evidence="2">
    <location>
        <begin position="229"/>
        <end position="252"/>
    </location>
</feature>
<keyword evidence="2" id="KW-0812">Transmembrane</keyword>
<evidence type="ECO:0000256" key="2">
    <source>
        <dbReference type="SAM" id="Phobius"/>
    </source>
</evidence>
<gene>
    <name evidence="3" type="ORF">IFM60648_06730</name>
</gene>
<feature type="compositionally biased region" description="Polar residues" evidence="1">
    <location>
        <begin position="200"/>
        <end position="216"/>
    </location>
</feature>
<keyword evidence="2" id="KW-0472">Membrane</keyword>
<accession>A0ABQ1AKH0</accession>
<keyword evidence="4" id="KW-1185">Reference proteome</keyword>
<dbReference type="Proteomes" id="UP000465220">
    <property type="component" value="Unassembled WGS sequence"/>
</dbReference>
<proteinExistence type="predicted"/>
<protein>
    <submittedName>
        <fullName evidence="3">Uncharacterized protein</fullName>
    </submittedName>
</protein>
<evidence type="ECO:0000313" key="4">
    <source>
        <dbReference type="Proteomes" id="UP000465220"/>
    </source>
</evidence>
<evidence type="ECO:0000256" key="1">
    <source>
        <dbReference type="SAM" id="MobiDB-lite"/>
    </source>
</evidence>